<dbReference type="Proteomes" id="UP000184159">
    <property type="component" value="Unassembled WGS sequence"/>
</dbReference>
<comment type="subcellular location">
    <subcellularLocation>
        <location evidence="1">Endomembrane system</location>
        <topology evidence="1">Multi-pass membrane protein</topology>
    </subcellularLocation>
</comment>
<keyword evidence="4 5" id="KW-0472">Membrane</keyword>
<evidence type="ECO:0000313" key="8">
    <source>
        <dbReference type="Proteomes" id="UP000184159"/>
    </source>
</evidence>
<evidence type="ECO:0000256" key="3">
    <source>
        <dbReference type="ARBA" id="ARBA00022989"/>
    </source>
</evidence>
<evidence type="ECO:0000256" key="4">
    <source>
        <dbReference type="ARBA" id="ARBA00023136"/>
    </source>
</evidence>
<protein>
    <recommendedName>
        <fullName evidence="6">DUF202 domain-containing protein</fullName>
    </recommendedName>
</protein>
<evidence type="ECO:0000256" key="2">
    <source>
        <dbReference type="ARBA" id="ARBA00022692"/>
    </source>
</evidence>
<keyword evidence="3 5" id="KW-1133">Transmembrane helix</keyword>
<feature type="transmembrane region" description="Helical" evidence="5">
    <location>
        <begin position="84"/>
        <end position="105"/>
    </location>
</feature>
<keyword evidence="2 5" id="KW-0812">Transmembrane</keyword>
<gene>
    <name evidence="7" type="ORF">SAMN02745781_01875</name>
</gene>
<evidence type="ECO:0000256" key="1">
    <source>
        <dbReference type="ARBA" id="ARBA00004127"/>
    </source>
</evidence>
<feature type="domain" description="DUF202" evidence="6">
    <location>
        <begin position="3"/>
        <end position="60"/>
    </location>
</feature>
<keyword evidence="8" id="KW-1185">Reference proteome</keyword>
<evidence type="ECO:0000256" key="5">
    <source>
        <dbReference type="SAM" id="Phobius"/>
    </source>
</evidence>
<name>A0A1M5AB31_VIBGA</name>
<dbReference type="Pfam" id="PF02656">
    <property type="entry name" value="DUF202"/>
    <property type="match status" value="1"/>
</dbReference>
<reference evidence="8" key="1">
    <citation type="submission" date="2016-11" db="EMBL/GenBank/DDBJ databases">
        <authorList>
            <person name="Varghese N."/>
            <person name="Submissions S."/>
        </authorList>
    </citation>
    <scope>NUCLEOTIDE SEQUENCE [LARGE SCALE GENOMIC DNA]</scope>
    <source>
        <strain evidence="8">DSM 21264</strain>
    </source>
</reference>
<accession>A0A1M5AB31</accession>
<dbReference type="AlphaFoldDB" id="A0A1M5AB31"/>
<feature type="transmembrane region" description="Helical" evidence="5">
    <location>
        <begin position="40"/>
        <end position="63"/>
    </location>
</feature>
<dbReference type="InterPro" id="IPR003807">
    <property type="entry name" value="DUF202"/>
</dbReference>
<evidence type="ECO:0000313" key="7">
    <source>
        <dbReference type="EMBL" id="SHF27102.1"/>
    </source>
</evidence>
<proteinExistence type="predicted"/>
<dbReference type="EMBL" id="FQUH01000007">
    <property type="protein sequence ID" value="SHF27102.1"/>
    <property type="molecule type" value="Genomic_DNA"/>
</dbReference>
<evidence type="ECO:0000259" key="6">
    <source>
        <dbReference type="Pfam" id="PF02656"/>
    </source>
</evidence>
<feature type="transmembrane region" description="Helical" evidence="5">
    <location>
        <begin position="12"/>
        <end position="34"/>
    </location>
</feature>
<dbReference type="RefSeq" id="WP_072958366.1">
    <property type="nucleotide sequence ID" value="NZ_FQUH01000007.1"/>
</dbReference>
<sequence length="107" mass="11862">MEKPGLQYERTLLSWWRTMLSSIVIVAAICRIGLLSSNSLLVVIAVFLLISTMLFSLFTSIELSRNIKGTPASSYGPFIIQKQGLSGVLVFAALFYALNICLRFIQS</sequence>
<dbReference type="GO" id="GO:0012505">
    <property type="term" value="C:endomembrane system"/>
    <property type="evidence" value="ECO:0007669"/>
    <property type="project" value="UniProtKB-SubCell"/>
</dbReference>
<organism evidence="7 8">
    <name type="scientific">Vibrio gazogenes DSM 21264 = NBRC 103151</name>
    <dbReference type="NCBI Taxonomy" id="1123492"/>
    <lineage>
        <taxon>Bacteria</taxon>
        <taxon>Pseudomonadati</taxon>
        <taxon>Pseudomonadota</taxon>
        <taxon>Gammaproteobacteria</taxon>
        <taxon>Vibrionales</taxon>
        <taxon>Vibrionaceae</taxon>
        <taxon>Vibrio</taxon>
    </lineage>
</organism>